<protein>
    <submittedName>
        <fullName evidence="3">DUF927 domain-containing protein</fullName>
    </submittedName>
</protein>
<dbReference type="Pfam" id="PF18662">
    <property type="entry name" value="HTH_56"/>
    <property type="match status" value="1"/>
</dbReference>
<dbReference type="AlphaFoldDB" id="A0AAE3IKQ0"/>
<comment type="caution">
    <text evidence="3">The sequence shown here is derived from an EMBL/GenBank/DDBJ whole genome shotgun (WGS) entry which is preliminary data.</text>
</comment>
<evidence type="ECO:0000259" key="2">
    <source>
        <dbReference type="Pfam" id="PF18662"/>
    </source>
</evidence>
<dbReference type="EMBL" id="JAOQJZ010000021">
    <property type="protein sequence ID" value="MCU6706987.1"/>
    <property type="molecule type" value="Genomic_DNA"/>
</dbReference>
<evidence type="ECO:0000313" key="4">
    <source>
        <dbReference type="Proteomes" id="UP001208131"/>
    </source>
</evidence>
<dbReference type="InterPro" id="IPR009270">
    <property type="entry name" value="DUF927"/>
</dbReference>
<name>A0AAE3IKQ0_9FIRM</name>
<organism evidence="3 4">
    <name type="scientific">Hominimerdicola aceti</name>
    <dbReference type="NCBI Taxonomy" id="2981726"/>
    <lineage>
        <taxon>Bacteria</taxon>
        <taxon>Bacillati</taxon>
        <taxon>Bacillota</taxon>
        <taxon>Clostridia</taxon>
        <taxon>Eubacteriales</taxon>
        <taxon>Oscillospiraceae</taxon>
        <taxon>Hominimerdicola</taxon>
    </lineage>
</organism>
<feature type="domain" description="Cch helix turn helix" evidence="2">
    <location>
        <begin position="534"/>
        <end position="632"/>
    </location>
</feature>
<gene>
    <name evidence="3" type="ORF">OCV57_13810</name>
</gene>
<dbReference type="Pfam" id="PF06048">
    <property type="entry name" value="DUF927"/>
    <property type="match status" value="1"/>
</dbReference>
<dbReference type="Proteomes" id="UP001208131">
    <property type="component" value="Unassembled WGS sequence"/>
</dbReference>
<evidence type="ECO:0000259" key="1">
    <source>
        <dbReference type="Pfam" id="PF06048"/>
    </source>
</evidence>
<keyword evidence="4" id="KW-1185">Reference proteome</keyword>
<reference evidence="3 4" key="1">
    <citation type="journal article" date="2021" name="ISME Commun">
        <title>Automated analysis of genomic sequences facilitates high-throughput and comprehensive description of bacteria.</title>
        <authorList>
            <person name="Hitch T.C.A."/>
        </authorList>
    </citation>
    <scope>NUCLEOTIDE SEQUENCE [LARGE SCALE GENOMIC DNA]</scope>
    <source>
        <strain evidence="3 4">Sanger_31</strain>
    </source>
</reference>
<accession>A0AAE3IKQ0</accession>
<proteinExistence type="predicted"/>
<dbReference type="RefSeq" id="WP_267302022.1">
    <property type="nucleotide sequence ID" value="NZ_JAOQJZ010000021.1"/>
</dbReference>
<evidence type="ECO:0000313" key="3">
    <source>
        <dbReference type="EMBL" id="MCU6706987.1"/>
    </source>
</evidence>
<sequence length="653" mass="72559">MMRERHSDDIIDVDANEEKHFDIDMSDAEAVKTAVAVKYTKDDFLYTEKPYEAIYDYKNDPFMHNLKIEQMAQQAAEVGVKTFKGLYKNYVKMREMQRGANVIINNPTAFSGPYMQLDAGKYNVDDGGVYLIDESGNYHVICHHPIIPFECLQNIDTGEEKLNIAYRTRGEWQEKVVSKEILYNSRNISQLVKCGVDVSSETAKELVSYFQEIESLNRNSLPLKRSVGRLGYINGAGFSPYVEGLTFDGEQNYSTIFSAIKSHGSYEKWKKVAIDCRKKSVIAKIFLAASFASALIQPLGGLPFFVHLWGVDSGTGKTVALMLAASVWGTPEMGEYIQTFNSTVVGHERTAAFLNSLPFLIDELQLSKDSHGRSRFDVYQLAQGVGRSRGTKTGGIERTPTWRNTILTTGESPIVGGSAGAGAVNRVIDIECTANNIVIADGMAVSAVIKQNYGFAGREFVAKLSSQKALTMTQEVYNDYFTKLCKSDTTEKQAMAAAMILTADMIAEASVFKTNEPLTIDDISPYLQTKKSVSAGERGYQYMCDWVASNSKRFATGEDNNGEVFGLIQGDFAYIIRSKFDEAASKQGFDTRALLSWLKSNGKILVRGRNNTRGKRIGGVNVECVVLRLPDETPDYYTEEEMRGTDISDFGIL</sequence>
<feature type="domain" description="DUF927" evidence="1">
    <location>
        <begin position="139"/>
        <end position="401"/>
    </location>
</feature>
<dbReference type="InterPro" id="IPR040538">
    <property type="entry name" value="Cch_HTH"/>
</dbReference>